<dbReference type="Proteomes" id="UP000678393">
    <property type="component" value="Unassembled WGS sequence"/>
</dbReference>
<accession>A0A8S3YYT1</accession>
<evidence type="ECO:0000256" key="8">
    <source>
        <dbReference type="ARBA" id="ARBA00035390"/>
    </source>
</evidence>
<feature type="non-terminal residue" evidence="13">
    <location>
        <position position="1"/>
    </location>
</feature>
<dbReference type="GO" id="GO:0008270">
    <property type="term" value="F:zinc ion binding"/>
    <property type="evidence" value="ECO:0007669"/>
    <property type="project" value="UniProtKB-KW"/>
</dbReference>
<dbReference type="PANTHER" id="PTHR12983">
    <property type="entry name" value="RING FINGER 10 FAMILY MEMBER"/>
    <property type="match status" value="1"/>
</dbReference>
<evidence type="ECO:0000256" key="7">
    <source>
        <dbReference type="ARBA" id="ARBA00035131"/>
    </source>
</evidence>
<evidence type="ECO:0000256" key="5">
    <source>
        <dbReference type="ARBA" id="ARBA00022771"/>
    </source>
</evidence>
<dbReference type="InterPro" id="IPR001841">
    <property type="entry name" value="Znf_RING"/>
</dbReference>
<feature type="non-terminal residue" evidence="13">
    <location>
        <position position="665"/>
    </location>
</feature>
<organism evidence="13 14">
    <name type="scientific">Candidula unifasciata</name>
    <dbReference type="NCBI Taxonomy" id="100452"/>
    <lineage>
        <taxon>Eukaryota</taxon>
        <taxon>Metazoa</taxon>
        <taxon>Spiralia</taxon>
        <taxon>Lophotrochozoa</taxon>
        <taxon>Mollusca</taxon>
        <taxon>Gastropoda</taxon>
        <taxon>Heterobranchia</taxon>
        <taxon>Euthyneura</taxon>
        <taxon>Panpulmonata</taxon>
        <taxon>Eupulmonata</taxon>
        <taxon>Stylommatophora</taxon>
        <taxon>Helicina</taxon>
        <taxon>Helicoidea</taxon>
        <taxon>Geomitridae</taxon>
        <taxon>Candidula</taxon>
    </lineage>
</organism>
<evidence type="ECO:0000256" key="6">
    <source>
        <dbReference type="ARBA" id="ARBA00022833"/>
    </source>
</evidence>
<sequence length="665" mass="74934">MFDEGSGAMEKKLPSRQSPVQPKNNGVVGEKKSDYISNKNGRQRKYKQTNNGGRSQELSQNTKPVQKYSQSYGDKRPRPRGYYNDRQGEEVVEVAEDLFVADDTSSRKGNANYLLRFSFTPRGDGGHFEHGRNPGGRFGRGGYWTRRRAPTPRYSPEQFLQASCQFVVKEGGGYAEQTINPDALVNWDMVEQVRTFSVEPAVCPICLQAPSAGKITKCGHVYCWACILHHLQEKELMSDVVCVETKDYKVGDEIEMKLMRKSKGSVYVCPKSEWTDREGVPHNVDDGSITQYMKLLSATCDQIQEYIINREKHDLDVLLLDAEEYETSYIHLARDSLQKREEGLKMKIQAHSMTDSEKELKLLDPDCEALKPAPEPEAAVEVNPCDEGAEVTNIAFVVCLGSPCGFRGPIPSIIYADAFEDEAEQSRVPASEQEAGGASESVFGEAFLPQDLSQSEFSMSGHLTPEEAADHLELPEAGTGLFSQQRNSGRNKDTYYFYQASSGQHIYLNSLNAQCLTREYGNLEHSPEVIRAKIVAIERIFMSEDVRKRLRYLNHIPLTCEFHVVELKFQPPLISRETLQHFQTEFDKRHKARLRKKKEEKERARQQEVEHKASFGIYPEVQIPLDNLTQFPASLGSFSSLGSLEGSFGSSVRSDDVTETVTEAL</sequence>
<evidence type="ECO:0000256" key="10">
    <source>
        <dbReference type="SAM" id="Coils"/>
    </source>
</evidence>
<feature type="region of interest" description="Disordered" evidence="11">
    <location>
        <begin position="1"/>
        <end position="86"/>
    </location>
</feature>
<dbReference type="PROSITE" id="PS50089">
    <property type="entry name" value="ZF_RING_2"/>
    <property type="match status" value="1"/>
</dbReference>
<keyword evidence="6" id="KW-0862">Zinc</keyword>
<keyword evidence="14" id="KW-1185">Reference proteome</keyword>
<feature type="compositionally biased region" description="Polar residues" evidence="11">
    <location>
        <begin position="48"/>
        <end position="72"/>
    </location>
</feature>
<dbReference type="EMBL" id="CAJHNH020000973">
    <property type="protein sequence ID" value="CAG5120835.1"/>
    <property type="molecule type" value="Genomic_DNA"/>
</dbReference>
<name>A0A8S3YYT1_9EUPU</name>
<evidence type="ECO:0000259" key="12">
    <source>
        <dbReference type="PROSITE" id="PS50089"/>
    </source>
</evidence>
<dbReference type="AlphaFoldDB" id="A0A8S3YYT1"/>
<dbReference type="PANTHER" id="PTHR12983:SF9">
    <property type="entry name" value="E3 UBIQUITIN-PROTEIN LIGASE RNF10"/>
    <property type="match status" value="1"/>
</dbReference>
<evidence type="ECO:0000313" key="13">
    <source>
        <dbReference type="EMBL" id="CAG5120835.1"/>
    </source>
</evidence>
<evidence type="ECO:0000256" key="3">
    <source>
        <dbReference type="ARBA" id="ARBA00022490"/>
    </source>
</evidence>
<dbReference type="SMART" id="SM00184">
    <property type="entry name" value="RING"/>
    <property type="match status" value="1"/>
</dbReference>
<feature type="coiled-coil region" evidence="10">
    <location>
        <begin position="587"/>
        <end position="614"/>
    </location>
</feature>
<reference evidence="13" key="1">
    <citation type="submission" date="2021-04" db="EMBL/GenBank/DDBJ databases">
        <authorList>
            <consortium name="Molecular Ecology Group"/>
        </authorList>
    </citation>
    <scope>NUCLEOTIDE SEQUENCE</scope>
</reference>
<dbReference type="PROSITE" id="PS00518">
    <property type="entry name" value="ZF_RING_1"/>
    <property type="match status" value="1"/>
</dbReference>
<evidence type="ECO:0000256" key="2">
    <source>
        <dbReference type="ARBA" id="ARBA00008117"/>
    </source>
</evidence>
<keyword evidence="3" id="KW-0963">Cytoplasm</keyword>
<feature type="domain" description="RING-type" evidence="12">
    <location>
        <begin position="203"/>
        <end position="242"/>
    </location>
</feature>
<proteinExistence type="inferred from homology"/>
<dbReference type="OrthoDB" id="302966at2759"/>
<dbReference type="GO" id="GO:0045944">
    <property type="term" value="P:positive regulation of transcription by RNA polymerase II"/>
    <property type="evidence" value="ECO:0007669"/>
    <property type="project" value="TreeGrafter"/>
</dbReference>
<dbReference type="GO" id="GO:0005737">
    <property type="term" value="C:cytoplasm"/>
    <property type="evidence" value="ECO:0007669"/>
    <property type="project" value="UniProtKB-SubCell"/>
</dbReference>
<keyword evidence="10" id="KW-0175">Coiled coil</keyword>
<comment type="caution">
    <text evidence="13">The sequence shown here is derived from an EMBL/GenBank/DDBJ whole genome shotgun (WGS) entry which is preliminary data.</text>
</comment>
<dbReference type="InterPro" id="IPR039739">
    <property type="entry name" value="MAG2/RNF10"/>
</dbReference>
<evidence type="ECO:0000256" key="9">
    <source>
        <dbReference type="PROSITE-ProRule" id="PRU00175"/>
    </source>
</evidence>
<dbReference type="Pfam" id="PF00097">
    <property type="entry name" value="zf-C3HC4"/>
    <property type="match status" value="1"/>
</dbReference>
<evidence type="ECO:0000313" key="14">
    <source>
        <dbReference type="Proteomes" id="UP000678393"/>
    </source>
</evidence>
<dbReference type="SUPFAM" id="SSF57850">
    <property type="entry name" value="RING/U-box"/>
    <property type="match status" value="1"/>
</dbReference>
<keyword evidence="4" id="KW-0479">Metal-binding</keyword>
<gene>
    <name evidence="13" type="ORF">CUNI_LOCUS6393</name>
</gene>
<dbReference type="GO" id="GO:0000976">
    <property type="term" value="F:transcription cis-regulatory region binding"/>
    <property type="evidence" value="ECO:0007669"/>
    <property type="project" value="TreeGrafter"/>
</dbReference>
<feature type="compositionally biased region" description="Polar residues" evidence="11">
    <location>
        <begin position="15"/>
        <end position="24"/>
    </location>
</feature>
<dbReference type="InterPro" id="IPR018957">
    <property type="entry name" value="Znf_C3HC4_RING-type"/>
</dbReference>
<keyword evidence="5 9" id="KW-0863">Zinc-finger</keyword>
<evidence type="ECO:0000256" key="4">
    <source>
        <dbReference type="ARBA" id="ARBA00022723"/>
    </source>
</evidence>
<evidence type="ECO:0000256" key="1">
    <source>
        <dbReference type="ARBA" id="ARBA00004496"/>
    </source>
</evidence>
<protein>
    <recommendedName>
        <fullName evidence="7">E3 ubiquitin-protein ligase RNF10</fullName>
    </recommendedName>
    <alternativeName>
        <fullName evidence="8">RING finger protein 10</fullName>
    </alternativeName>
</protein>
<dbReference type="InterPro" id="IPR013083">
    <property type="entry name" value="Znf_RING/FYVE/PHD"/>
</dbReference>
<comment type="similarity">
    <text evidence="2">Belongs to the RNF10 family.</text>
</comment>
<comment type="subcellular location">
    <subcellularLocation>
        <location evidence="1">Cytoplasm</location>
    </subcellularLocation>
</comment>
<evidence type="ECO:0000256" key="11">
    <source>
        <dbReference type="SAM" id="MobiDB-lite"/>
    </source>
</evidence>
<dbReference type="InterPro" id="IPR017907">
    <property type="entry name" value="Znf_RING_CS"/>
</dbReference>
<dbReference type="Gene3D" id="3.30.40.10">
    <property type="entry name" value="Zinc/RING finger domain, C3HC4 (zinc finger)"/>
    <property type="match status" value="1"/>
</dbReference>